<name>A0AAV3YNT7_9GAST</name>
<reference evidence="1 2" key="1">
    <citation type="journal article" date="2021" name="Elife">
        <title>Chloroplast acquisition without the gene transfer in kleptoplastic sea slugs, Plakobranchus ocellatus.</title>
        <authorList>
            <person name="Maeda T."/>
            <person name="Takahashi S."/>
            <person name="Yoshida T."/>
            <person name="Shimamura S."/>
            <person name="Takaki Y."/>
            <person name="Nagai Y."/>
            <person name="Toyoda A."/>
            <person name="Suzuki Y."/>
            <person name="Arimoto A."/>
            <person name="Ishii H."/>
            <person name="Satoh N."/>
            <person name="Nishiyama T."/>
            <person name="Hasebe M."/>
            <person name="Maruyama T."/>
            <person name="Minagawa J."/>
            <person name="Obokata J."/>
            <person name="Shigenobu S."/>
        </authorList>
    </citation>
    <scope>NUCLEOTIDE SEQUENCE [LARGE SCALE GENOMIC DNA]</scope>
</reference>
<gene>
    <name evidence="1" type="ORF">PoB_001073300</name>
</gene>
<evidence type="ECO:0000313" key="2">
    <source>
        <dbReference type="Proteomes" id="UP000735302"/>
    </source>
</evidence>
<protein>
    <submittedName>
        <fullName evidence="1">Uncharacterized protein</fullName>
    </submittedName>
</protein>
<comment type="caution">
    <text evidence="1">The sequence shown here is derived from an EMBL/GenBank/DDBJ whole genome shotgun (WGS) entry which is preliminary data.</text>
</comment>
<keyword evidence="2" id="KW-1185">Reference proteome</keyword>
<proteinExistence type="predicted"/>
<dbReference type="Proteomes" id="UP000735302">
    <property type="component" value="Unassembled WGS sequence"/>
</dbReference>
<accession>A0AAV3YNT7</accession>
<dbReference type="EMBL" id="BLXT01001286">
    <property type="protein sequence ID" value="GFN84227.1"/>
    <property type="molecule type" value="Genomic_DNA"/>
</dbReference>
<organism evidence="1 2">
    <name type="scientific">Plakobranchus ocellatus</name>
    <dbReference type="NCBI Taxonomy" id="259542"/>
    <lineage>
        <taxon>Eukaryota</taxon>
        <taxon>Metazoa</taxon>
        <taxon>Spiralia</taxon>
        <taxon>Lophotrochozoa</taxon>
        <taxon>Mollusca</taxon>
        <taxon>Gastropoda</taxon>
        <taxon>Heterobranchia</taxon>
        <taxon>Euthyneura</taxon>
        <taxon>Panpulmonata</taxon>
        <taxon>Sacoglossa</taxon>
        <taxon>Placobranchoidea</taxon>
        <taxon>Plakobranchidae</taxon>
        <taxon>Plakobranchus</taxon>
    </lineage>
</organism>
<evidence type="ECO:0000313" key="1">
    <source>
        <dbReference type="EMBL" id="GFN84227.1"/>
    </source>
</evidence>
<sequence length="163" mass="17972">MPYVKNNLDPTPGSPMLGLSEAWGPLYFTFYQHKENARDINIFCRIFLIEYDKSDKLLISLQSLIILVSMTKQGLHCSWWSSGACMVSLSSLWAGLDHIGTSGSWYAPAAVSATATEARSRSRSRLSAIGNGLVRLVFQVGLKTQKTGLCQLKITNIIELVTS</sequence>
<dbReference type="AlphaFoldDB" id="A0AAV3YNT7"/>